<evidence type="ECO:0000256" key="6">
    <source>
        <dbReference type="ARBA" id="ARBA00022641"/>
    </source>
</evidence>
<comment type="similarity">
    <text evidence="3 10">Belongs to the phytosulfokine family.</text>
</comment>
<evidence type="ECO:0000256" key="10">
    <source>
        <dbReference type="RuleBase" id="RU368031"/>
    </source>
</evidence>
<keyword evidence="6 10" id="KW-0765">Sulfation</keyword>
<dbReference type="GO" id="GO:0008083">
    <property type="term" value="F:growth factor activity"/>
    <property type="evidence" value="ECO:0007669"/>
    <property type="project" value="UniProtKB-UniRule"/>
</dbReference>
<dbReference type="Pfam" id="PF06404">
    <property type="entry name" value="PSK"/>
    <property type="match status" value="1"/>
</dbReference>
<feature type="chain" id="PRO_5034463548" description="Phytosulfokine" evidence="10">
    <location>
        <begin position="22"/>
        <end position="76"/>
    </location>
</feature>
<feature type="signal peptide" evidence="10">
    <location>
        <begin position="1"/>
        <end position="21"/>
    </location>
</feature>
<keyword evidence="8 10" id="KW-0221">Differentiation</keyword>
<dbReference type="GeneID" id="103712283"/>
<keyword evidence="5 10" id="KW-0964">Secreted</keyword>
<comment type="function">
    <text evidence="1 10">Promotes plant cell differentiation, organogenesis and somatic embryogenesis as well as cell proliferation.</text>
</comment>
<dbReference type="GO" id="GO:0005576">
    <property type="term" value="C:extracellular region"/>
    <property type="evidence" value="ECO:0007669"/>
    <property type="project" value="UniProtKB-SubCell"/>
</dbReference>
<dbReference type="OrthoDB" id="1858282at2759"/>
<dbReference type="GO" id="GO:0030154">
    <property type="term" value="P:cell differentiation"/>
    <property type="evidence" value="ECO:0007669"/>
    <property type="project" value="UniProtKB-UniRule"/>
</dbReference>
<dbReference type="InterPro" id="IPR009438">
    <property type="entry name" value="Phytosulfokine"/>
</dbReference>
<dbReference type="RefSeq" id="XP_008796983.1">
    <property type="nucleotide sequence ID" value="XM_008798761.3"/>
</dbReference>
<accession>A0A8B7CDK7</accession>
<dbReference type="AlphaFoldDB" id="A0A8B7CDK7"/>
<dbReference type="PANTHER" id="PTHR33285:SF55">
    <property type="entry name" value="PHYTOSULFOKINES 3"/>
    <property type="match status" value="1"/>
</dbReference>
<gene>
    <name evidence="12" type="primary">LOC103712283</name>
</gene>
<dbReference type="GO" id="GO:0008283">
    <property type="term" value="P:cell population proliferation"/>
    <property type="evidence" value="ECO:0007669"/>
    <property type="project" value="UniProtKB-UniRule"/>
</dbReference>
<evidence type="ECO:0000256" key="1">
    <source>
        <dbReference type="ARBA" id="ARBA00003158"/>
    </source>
</evidence>
<evidence type="ECO:0000256" key="7">
    <source>
        <dbReference type="ARBA" id="ARBA00022729"/>
    </source>
</evidence>
<name>A0A8B7CDK7_PHODC</name>
<comment type="subcellular location">
    <subcellularLocation>
        <location evidence="2 10">Secreted</location>
    </subcellularLocation>
</comment>
<evidence type="ECO:0000256" key="4">
    <source>
        <dbReference type="ARBA" id="ARBA00022473"/>
    </source>
</evidence>
<keyword evidence="11" id="KW-1185">Reference proteome</keyword>
<sequence length="76" mass="8436">MSKNITLVLIALLVCVSLTQASRPVPADPKQTSLEAVKQEIPEKVEGCEGLSEDECLIRRTLVAHADYIYTQEKHN</sequence>
<comment type="PTM">
    <text evidence="10">PSK-alpha is produced by endopeptidase digestion. PSK-beta is produced from PSK-alpha by exopeptidase digestion.</text>
</comment>
<evidence type="ECO:0000256" key="3">
    <source>
        <dbReference type="ARBA" id="ARBA00010781"/>
    </source>
</evidence>
<protein>
    <recommendedName>
        <fullName evidence="10">Phytosulfokine</fullName>
    </recommendedName>
    <component>
        <recommendedName>
            <fullName evidence="10">Phytosulfokine-alpha</fullName>
            <shortName evidence="10">PSK-alpha</shortName>
            <shortName evidence="10">Phytosulfokine-a</shortName>
        </recommendedName>
    </component>
    <component>
        <recommendedName>
            <fullName evidence="10">Phytosulfokine-beta</fullName>
            <shortName evidence="10">PSK-beta</shortName>
            <shortName evidence="10">Phytosulfokine-b</shortName>
        </recommendedName>
    </component>
</protein>
<reference evidence="12" key="1">
    <citation type="submission" date="2025-08" db="UniProtKB">
        <authorList>
            <consortium name="RefSeq"/>
        </authorList>
    </citation>
    <scope>IDENTIFICATION</scope>
    <source>
        <tissue evidence="12">Young leaves</tissue>
    </source>
</reference>
<keyword evidence="7 10" id="KW-0732">Signal</keyword>
<evidence type="ECO:0000256" key="9">
    <source>
        <dbReference type="ARBA" id="ARBA00023030"/>
    </source>
</evidence>
<evidence type="ECO:0000313" key="12">
    <source>
        <dbReference type="RefSeq" id="XP_008796983.1"/>
    </source>
</evidence>
<dbReference type="Proteomes" id="UP000228380">
    <property type="component" value="Unplaced"/>
</dbReference>
<evidence type="ECO:0000256" key="5">
    <source>
        <dbReference type="ARBA" id="ARBA00022525"/>
    </source>
</evidence>
<evidence type="ECO:0000313" key="11">
    <source>
        <dbReference type="Proteomes" id="UP000228380"/>
    </source>
</evidence>
<dbReference type="KEGG" id="pda:103712283"/>
<keyword evidence="9 10" id="KW-0339">Growth factor</keyword>
<proteinExistence type="inferred from homology"/>
<organism evidence="11 12">
    <name type="scientific">Phoenix dactylifera</name>
    <name type="common">Date palm</name>
    <dbReference type="NCBI Taxonomy" id="42345"/>
    <lineage>
        <taxon>Eukaryota</taxon>
        <taxon>Viridiplantae</taxon>
        <taxon>Streptophyta</taxon>
        <taxon>Embryophyta</taxon>
        <taxon>Tracheophyta</taxon>
        <taxon>Spermatophyta</taxon>
        <taxon>Magnoliopsida</taxon>
        <taxon>Liliopsida</taxon>
        <taxon>Arecaceae</taxon>
        <taxon>Coryphoideae</taxon>
        <taxon>Phoeniceae</taxon>
        <taxon>Phoenix</taxon>
    </lineage>
</organism>
<evidence type="ECO:0000256" key="2">
    <source>
        <dbReference type="ARBA" id="ARBA00004613"/>
    </source>
</evidence>
<comment type="PTM">
    <text evidence="10">Sulfation is important for activity and for the binding to a putative membrane receptor.</text>
</comment>
<evidence type="ECO:0000256" key="8">
    <source>
        <dbReference type="ARBA" id="ARBA00022782"/>
    </source>
</evidence>
<dbReference type="PANTHER" id="PTHR33285">
    <property type="entry name" value="PHYTOSULFOKINES 3"/>
    <property type="match status" value="1"/>
</dbReference>
<keyword evidence="4 10" id="KW-0217">Developmental protein</keyword>